<dbReference type="GO" id="GO:0007265">
    <property type="term" value="P:Ras protein signal transduction"/>
    <property type="evidence" value="ECO:0007669"/>
    <property type="project" value="TreeGrafter"/>
</dbReference>
<dbReference type="GO" id="GO:0005085">
    <property type="term" value="F:guanyl-nucleotide exchange factor activity"/>
    <property type="evidence" value="ECO:0007669"/>
    <property type="project" value="UniProtKB-KW"/>
</dbReference>
<feature type="domain" description="Ras-GEF" evidence="4">
    <location>
        <begin position="639"/>
        <end position="877"/>
    </location>
</feature>
<comment type="caution">
    <text evidence="6">The sequence shown here is derived from an EMBL/GenBank/DDBJ whole genome shotgun (WGS) entry which is preliminary data.</text>
</comment>
<dbReference type="PROSITE" id="PS50009">
    <property type="entry name" value="RASGEF_CAT"/>
    <property type="match status" value="1"/>
</dbReference>
<gene>
    <name evidence="6" type="ORF">MPDQ_004307</name>
</gene>
<dbReference type="SMART" id="SM00229">
    <property type="entry name" value="RasGEFN"/>
    <property type="match status" value="1"/>
</dbReference>
<dbReference type="InterPro" id="IPR023578">
    <property type="entry name" value="Ras_GEF_dom_sf"/>
</dbReference>
<dbReference type="Pfam" id="PF00617">
    <property type="entry name" value="RasGEF"/>
    <property type="match status" value="1"/>
</dbReference>
<evidence type="ECO:0000313" key="6">
    <source>
        <dbReference type="EMBL" id="TQB67946.1"/>
    </source>
</evidence>
<dbReference type="Proteomes" id="UP000319663">
    <property type="component" value="Unassembled WGS sequence"/>
</dbReference>
<dbReference type="InterPro" id="IPR027417">
    <property type="entry name" value="P-loop_NTPase"/>
</dbReference>
<evidence type="ECO:0000259" key="5">
    <source>
        <dbReference type="PROSITE" id="PS50212"/>
    </source>
</evidence>
<dbReference type="GO" id="GO:0005886">
    <property type="term" value="C:plasma membrane"/>
    <property type="evidence" value="ECO:0007669"/>
    <property type="project" value="TreeGrafter"/>
</dbReference>
<dbReference type="SUPFAM" id="SSF52540">
    <property type="entry name" value="P-loop containing nucleoside triphosphate hydrolases"/>
    <property type="match status" value="1"/>
</dbReference>
<dbReference type="Gene3D" id="3.40.50.300">
    <property type="entry name" value="P-loop containing nucleotide triphosphate hydrolases"/>
    <property type="match status" value="1"/>
</dbReference>
<feature type="compositionally biased region" description="Basic residues" evidence="3">
    <location>
        <begin position="335"/>
        <end position="344"/>
    </location>
</feature>
<keyword evidence="1 2" id="KW-0344">Guanine-nucleotide releasing factor</keyword>
<dbReference type="STRING" id="5098.A0A507QHG1"/>
<dbReference type="PROSITE" id="PS50212">
    <property type="entry name" value="RASGEF_NTER"/>
    <property type="match status" value="1"/>
</dbReference>
<evidence type="ECO:0008006" key="8">
    <source>
        <dbReference type="Google" id="ProtNLM"/>
    </source>
</evidence>
<evidence type="ECO:0000256" key="1">
    <source>
        <dbReference type="ARBA" id="ARBA00022658"/>
    </source>
</evidence>
<feature type="compositionally biased region" description="Polar residues" evidence="3">
    <location>
        <begin position="300"/>
        <end position="311"/>
    </location>
</feature>
<dbReference type="InterPro" id="IPR008937">
    <property type="entry name" value="Ras-like_GEF"/>
</dbReference>
<dbReference type="SUPFAM" id="SSF48366">
    <property type="entry name" value="Ras GEF"/>
    <property type="match status" value="1"/>
</dbReference>
<dbReference type="Gene3D" id="1.20.870.10">
    <property type="entry name" value="Son of sevenless (SoS) protein Chain: S domain 1"/>
    <property type="match status" value="1"/>
</dbReference>
<dbReference type="AlphaFoldDB" id="A0A507QHG1"/>
<dbReference type="SMART" id="SM00147">
    <property type="entry name" value="RasGEF"/>
    <property type="match status" value="1"/>
</dbReference>
<name>A0A507QHG1_MONPU</name>
<dbReference type="CDD" id="cd06224">
    <property type="entry name" value="REM"/>
    <property type="match status" value="1"/>
</dbReference>
<dbReference type="InterPro" id="IPR036964">
    <property type="entry name" value="RASGEF_cat_dom_sf"/>
</dbReference>
<dbReference type="EMBL" id="VIFY01000277">
    <property type="protein sequence ID" value="TQB67946.1"/>
    <property type="molecule type" value="Genomic_DNA"/>
</dbReference>
<feature type="compositionally biased region" description="Polar residues" evidence="3">
    <location>
        <begin position="369"/>
        <end position="387"/>
    </location>
</feature>
<dbReference type="Pfam" id="PF00618">
    <property type="entry name" value="RasGEF_N"/>
    <property type="match status" value="1"/>
</dbReference>
<organism evidence="6 7">
    <name type="scientific">Monascus purpureus</name>
    <name type="common">Red mold</name>
    <name type="synonym">Monascus anka</name>
    <dbReference type="NCBI Taxonomy" id="5098"/>
    <lineage>
        <taxon>Eukaryota</taxon>
        <taxon>Fungi</taxon>
        <taxon>Dikarya</taxon>
        <taxon>Ascomycota</taxon>
        <taxon>Pezizomycotina</taxon>
        <taxon>Eurotiomycetes</taxon>
        <taxon>Eurotiomycetidae</taxon>
        <taxon>Eurotiales</taxon>
        <taxon>Aspergillaceae</taxon>
        <taxon>Monascus</taxon>
    </lineage>
</organism>
<evidence type="ECO:0000256" key="3">
    <source>
        <dbReference type="SAM" id="MobiDB-lite"/>
    </source>
</evidence>
<dbReference type="InterPro" id="IPR001895">
    <property type="entry name" value="RASGEF_cat_dom"/>
</dbReference>
<accession>A0A507QHG1</accession>
<feature type="domain" description="N-terminal Ras-GEF" evidence="5">
    <location>
        <begin position="386"/>
        <end position="511"/>
    </location>
</feature>
<feature type="compositionally biased region" description="Low complexity" evidence="3">
    <location>
        <begin position="276"/>
        <end position="291"/>
    </location>
</feature>
<dbReference type="Gene3D" id="1.10.840.10">
    <property type="entry name" value="Ras guanine-nucleotide exchange factors catalytic domain"/>
    <property type="match status" value="1"/>
</dbReference>
<protein>
    <recommendedName>
        <fullName evidence="8">Ras guanyl-nucleotide exchange factor RasGEF</fullName>
    </recommendedName>
</protein>
<feature type="region of interest" description="Disordered" evidence="3">
    <location>
        <begin position="226"/>
        <end position="347"/>
    </location>
</feature>
<proteinExistence type="predicted"/>
<dbReference type="InterPro" id="IPR000651">
    <property type="entry name" value="Ras-like_Gua-exchang_fac_N"/>
</dbReference>
<keyword evidence="7" id="KW-1185">Reference proteome</keyword>
<reference evidence="6 7" key="1">
    <citation type="submission" date="2019-06" db="EMBL/GenBank/DDBJ databases">
        <title>Wine fermentation using esterase from Monascus purpureus.</title>
        <authorList>
            <person name="Geng C."/>
            <person name="Zhang Y."/>
        </authorList>
    </citation>
    <scope>NUCLEOTIDE SEQUENCE [LARGE SCALE GENOMIC DNA]</scope>
    <source>
        <strain evidence="6">HQ1</strain>
    </source>
</reference>
<dbReference type="PANTHER" id="PTHR23113">
    <property type="entry name" value="GUANINE NUCLEOTIDE EXCHANGE FACTOR"/>
    <property type="match status" value="1"/>
</dbReference>
<evidence type="ECO:0000259" key="4">
    <source>
        <dbReference type="PROSITE" id="PS50009"/>
    </source>
</evidence>
<dbReference type="OrthoDB" id="28357at2759"/>
<sequence>MPTQAPQRPGLQGRAASAPAGALFKAVNSKSRTDMGDKEGQFVTGKDVAKNSSEMPSVFDSSPVTIAVVGGDKVGKSTFIRRALEMRSVPSSRATTKKMAMDNSVYTVRLLEIHSKDVESGNQGIIVWPSLADDQDSTTVHGAVVLHDFTQPAVLSETSRLLDALAVSTLPHLSVASKCDIDSRTGESNTILGSHEIVRTSQNSSQSPKTCIAFVLHSIIANRQGISGVRSPGNSAASRSGHHARANSEALQTTFNRAAGGEIATFNRKVDGNGESRNPNDPSNSSNLAPSLEQIPRYDPSNSNASRPQTPRSRDGLNQDQQPPSEGASPDRDRNRQHRLHTAWRRSAGSDMLSSFLDIEDDTNESKDPQASSNGNKDKSTGSASGENNDKGLTFDELVDRLVAQPMSKQESKFVSVFLCLYRKFAAPATLLNALISRFENNEKENLDQLTLVAAQMRLLNVLAQWTSEYPGDFAYPKTRQRIADFVAVLEKNPFYMFAAKEIGSYVETTVDDDDVGWPFRDGDNQVAEDLPGLESFLDDSTCSTPPAFLSGILMHDGNTGEETVSEEEDTLYSLKVSELSEGSPEASKASSVGQSNTTLHQSLTSLSLESSQKGVQQLDLRPKFSLSKVQWRQFMDIPDEDFARELTRIDWVMYNSFGPRDLVRHVGMSGPEREKVKSLHNVSRMIKQFNHLASFVASMILLRDKPKHRARALERFMSIAQKLRRQNNYNSLGAVIAGVNGTPVHRLTQTKELIPPLVQKDFMRLVILMSTQKSHFAYRLAWENSPSEKIPFLPLHRRDLVSAEEGNKTFLDENKTRINWSKFEVMGEVVLGIQRSQKTLYPHMNKCEDALQLILETQLSGNEEDLYARSIQVEPAAGGDTTTRRKFGNWISRNVLPI</sequence>
<feature type="region of interest" description="Disordered" evidence="3">
    <location>
        <begin position="361"/>
        <end position="392"/>
    </location>
</feature>
<dbReference type="PANTHER" id="PTHR23113:SF348">
    <property type="entry name" value="GUANYL-NUCLEOTIDE EXCHANGE FACTOR RASGEF, PUTATIVE (AFU_ORTHOLOGUE AFUA_1G04700)-RELATED"/>
    <property type="match status" value="1"/>
</dbReference>
<evidence type="ECO:0000313" key="7">
    <source>
        <dbReference type="Proteomes" id="UP000319663"/>
    </source>
</evidence>
<evidence type="ECO:0000256" key="2">
    <source>
        <dbReference type="PROSITE-ProRule" id="PRU00168"/>
    </source>
</evidence>